<organism evidence="1 2">
    <name type="scientific">Nephila pilipes</name>
    <name type="common">Giant wood spider</name>
    <name type="synonym">Nephila maculata</name>
    <dbReference type="NCBI Taxonomy" id="299642"/>
    <lineage>
        <taxon>Eukaryota</taxon>
        <taxon>Metazoa</taxon>
        <taxon>Ecdysozoa</taxon>
        <taxon>Arthropoda</taxon>
        <taxon>Chelicerata</taxon>
        <taxon>Arachnida</taxon>
        <taxon>Araneae</taxon>
        <taxon>Araneomorphae</taxon>
        <taxon>Entelegynae</taxon>
        <taxon>Araneoidea</taxon>
        <taxon>Nephilidae</taxon>
        <taxon>Nephila</taxon>
    </lineage>
</organism>
<evidence type="ECO:0000313" key="1">
    <source>
        <dbReference type="EMBL" id="GFS31103.1"/>
    </source>
</evidence>
<dbReference type="InterPro" id="IPR052709">
    <property type="entry name" value="Transposase-MT_Hybrid"/>
</dbReference>
<evidence type="ECO:0000313" key="2">
    <source>
        <dbReference type="Proteomes" id="UP000887013"/>
    </source>
</evidence>
<protein>
    <submittedName>
        <fullName evidence="1">Histone-lysine N-methyltransferase SETMAR</fullName>
    </submittedName>
</protein>
<dbReference type="PANTHER" id="PTHR46060">
    <property type="entry name" value="MARINER MOS1 TRANSPOSASE-LIKE PROTEIN"/>
    <property type="match status" value="1"/>
</dbReference>
<dbReference type="EMBL" id="BMAW01041857">
    <property type="protein sequence ID" value="GFS31103.1"/>
    <property type="molecule type" value="Genomic_DNA"/>
</dbReference>
<sequence>MDAEFEGRPSTATNSEISTRVNACIFANRHTTIDEMSNEMDISYGIVRKIIADQFHKVCAGWVPRLLTEEHKRKRFESAFAFSQCYQKERNDNAIKHNCD</sequence>
<name>A0A8X6M891_NEPPI</name>
<dbReference type="OrthoDB" id="6072733at2759"/>
<comment type="caution">
    <text evidence="1">The sequence shown here is derived from an EMBL/GenBank/DDBJ whole genome shotgun (WGS) entry which is preliminary data.</text>
</comment>
<dbReference type="Proteomes" id="UP000887013">
    <property type="component" value="Unassembled WGS sequence"/>
</dbReference>
<reference evidence="1" key="1">
    <citation type="submission" date="2020-08" db="EMBL/GenBank/DDBJ databases">
        <title>Multicomponent nature underlies the extraordinary mechanical properties of spider dragline silk.</title>
        <authorList>
            <person name="Kono N."/>
            <person name="Nakamura H."/>
            <person name="Mori M."/>
            <person name="Yoshida Y."/>
            <person name="Ohtoshi R."/>
            <person name="Malay A.D."/>
            <person name="Moran D.A.P."/>
            <person name="Tomita M."/>
            <person name="Numata K."/>
            <person name="Arakawa K."/>
        </authorList>
    </citation>
    <scope>NUCLEOTIDE SEQUENCE</scope>
</reference>
<dbReference type="PANTHER" id="PTHR46060:SF1">
    <property type="entry name" value="MARINER MOS1 TRANSPOSASE-LIKE PROTEIN"/>
    <property type="match status" value="1"/>
</dbReference>
<keyword evidence="2" id="KW-1185">Reference proteome</keyword>
<accession>A0A8X6M891</accession>
<dbReference type="AlphaFoldDB" id="A0A8X6M891"/>
<proteinExistence type="predicted"/>
<gene>
    <name evidence="1" type="primary">X975_16533</name>
    <name evidence="1" type="ORF">NPIL_590981</name>
</gene>